<feature type="transmembrane region" description="Helical" evidence="1">
    <location>
        <begin position="7"/>
        <end position="26"/>
    </location>
</feature>
<accession>A0A6B3TXD6</accession>
<keyword evidence="1" id="KW-0472">Membrane</keyword>
<dbReference type="Pfam" id="PF17313">
    <property type="entry name" value="DUF5359"/>
    <property type="match status" value="1"/>
</dbReference>
<keyword evidence="3" id="KW-1185">Reference proteome</keyword>
<keyword evidence="1" id="KW-1133">Transmembrane helix</keyword>
<keyword evidence="1" id="KW-0812">Transmembrane</keyword>
<dbReference type="InterPro" id="IPR035281">
    <property type="entry name" value="DUF5359"/>
</dbReference>
<gene>
    <name evidence="2" type="ORF">G4Z05_15710</name>
</gene>
<dbReference type="EMBL" id="JAAIUV010000040">
    <property type="protein sequence ID" value="NEX80277.1"/>
    <property type="molecule type" value="Genomic_DNA"/>
</dbReference>
<name>A0A6B3TXD6_9BACI</name>
<organism evidence="2 3">
    <name type="scientific">Neobacillus thermocopriae</name>
    <dbReference type="NCBI Taxonomy" id="1215031"/>
    <lineage>
        <taxon>Bacteria</taxon>
        <taxon>Bacillati</taxon>
        <taxon>Bacillota</taxon>
        <taxon>Bacilli</taxon>
        <taxon>Bacillales</taxon>
        <taxon>Bacillaceae</taxon>
        <taxon>Neobacillus</taxon>
    </lineage>
</organism>
<dbReference type="AlphaFoldDB" id="A0A6B3TXD6"/>
<sequence>MKKFERILIKLIIIQFLFLFFTQLFFHQLNVIPELHQLTKYEGVNENTFTEILQTFHSDNK</sequence>
<reference evidence="2" key="1">
    <citation type="submission" date="2020-02" db="EMBL/GenBank/DDBJ databases">
        <title>Bacillus sedimentmangrovi sp. nov., isolated from sediment of the mangrove ecosystem.</title>
        <authorList>
            <person name="Liu G."/>
        </authorList>
    </citation>
    <scope>NUCLEOTIDE SEQUENCE [LARGE SCALE GENOMIC DNA]</scope>
    <source>
        <strain evidence="2">SgZ-7</strain>
    </source>
</reference>
<evidence type="ECO:0000256" key="1">
    <source>
        <dbReference type="SAM" id="Phobius"/>
    </source>
</evidence>
<protein>
    <submittedName>
        <fullName evidence="2">YpfB family protein</fullName>
    </submittedName>
</protein>
<evidence type="ECO:0000313" key="3">
    <source>
        <dbReference type="Proteomes" id="UP000481621"/>
    </source>
</evidence>
<proteinExistence type="predicted"/>
<comment type="caution">
    <text evidence="2">The sequence shown here is derived from an EMBL/GenBank/DDBJ whole genome shotgun (WGS) entry which is preliminary data.</text>
</comment>
<dbReference type="Proteomes" id="UP000481621">
    <property type="component" value="Unassembled WGS sequence"/>
</dbReference>
<evidence type="ECO:0000313" key="2">
    <source>
        <dbReference type="EMBL" id="NEX80277.1"/>
    </source>
</evidence>